<evidence type="ECO:0000313" key="1">
    <source>
        <dbReference type="EMBL" id="CAG8791064.1"/>
    </source>
</evidence>
<comment type="caution">
    <text evidence="1">The sequence shown here is derived from an EMBL/GenBank/DDBJ whole genome shotgun (WGS) entry which is preliminary data.</text>
</comment>
<name>A0ABN7VPV8_GIGMA</name>
<evidence type="ECO:0000313" key="2">
    <source>
        <dbReference type="Proteomes" id="UP000789901"/>
    </source>
</evidence>
<protein>
    <submittedName>
        <fullName evidence="1">20175_t:CDS:1</fullName>
    </submittedName>
</protein>
<proteinExistence type="predicted"/>
<sequence>MNKVQSILSNKILPTSDLQVLSVCFNGLSSQSILNNEILPTFDSQVLFICSNKQNSQPMLSNEILPAFGSQVPSVCSIQQKCTSLRFDILNTNDMENKFINYDISDRNEIKMLNLNIMKSLKLSQA</sequence>
<reference evidence="1 2" key="1">
    <citation type="submission" date="2021-06" db="EMBL/GenBank/DDBJ databases">
        <authorList>
            <person name="Kallberg Y."/>
            <person name="Tangrot J."/>
            <person name="Rosling A."/>
        </authorList>
    </citation>
    <scope>NUCLEOTIDE SEQUENCE [LARGE SCALE GENOMIC DNA]</scope>
    <source>
        <strain evidence="1 2">120-4 pot B 10/14</strain>
    </source>
</reference>
<keyword evidence="2" id="KW-1185">Reference proteome</keyword>
<accession>A0ABN7VPV8</accession>
<organism evidence="1 2">
    <name type="scientific">Gigaspora margarita</name>
    <dbReference type="NCBI Taxonomy" id="4874"/>
    <lineage>
        <taxon>Eukaryota</taxon>
        <taxon>Fungi</taxon>
        <taxon>Fungi incertae sedis</taxon>
        <taxon>Mucoromycota</taxon>
        <taxon>Glomeromycotina</taxon>
        <taxon>Glomeromycetes</taxon>
        <taxon>Diversisporales</taxon>
        <taxon>Gigasporaceae</taxon>
        <taxon>Gigaspora</taxon>
    </lineage>
</organism>
<gene>
    <name evidence="1" type="ORF">GMARGA_LOCUS21246</name>
</gene>
<dbReference type="Proteomes" id="UP000789901">
    <property type="component" value="Unassembled WGS sequence"/>
</dbReference>
<dbReference type="EMBL" id="CAJVQB010019410">
    <property type="protein sequence ID" value="CAG8791064.1"/>
    <property type="molecule type" value="Genomic_DNA"/>
</dbReference>